<dbReference type="RefSeq" id="WP_163284553.1">
    <property type="nucleotide sequence ID" value="NZ_JAAGVY010000010.1"/>
</dbReference>
<evidence type="ECO:0000259" key="6">
    <source>
        <dbReference type="Pfam" id="PF06271"/>
    </source>
</evidence>
<feature type="transmembrane region" description="Helical" evidence="5">
    <location>
        <begin position="25"/>
        <end position="46"/>
    </location>
</feature>
<feature type="transmembrane region" description="Helical" evidence="5">
    <location>
        <begin position="52"/>
        <end position="72"/>
    </location>
</feature>
<name>A0A7K3WRP8_9FLAO</name>
<organism evidence="7 8">
    <name type="scientific">Cryomorpha ignava</name>
    <dbReference type="NCBI Taxonomy" id="101383"/>
    <lineage>
        <taxon>Bacteria</taxon>
        <taxon>Pseudomonadati</taxon>
        <taxon>Bacteroidota</taxon>
        <taxon>Flavobacteriia</taxon>
        <taxon>Flavobacteriales</taxon>
        <taxon>Cryomorphaceae</taxon>
        <taxon>Cryomorpha</taxon>
    </lineage>
</organism>
<evidence type="ECO:0000256" key="4">
    <source>
        <dbReference type="ARBA" id="ARBA00023136"/>
    </source>
</evidence>
<dbReference type="AlphaFoldDB" id="A0A7K3WRP8"/>
<dbReference type="GO" id="GO:0016020">
    <property type="term" value="C:membrane"/>
    <property type="evidence" value="ECO:0007669"/>
    <property type="project" value="UniProtKB-SubCell"/>
</dbReference>
<keyword evidence="4 5" id="KW-0472">Membrane</keyword>
<evidence type="ECO:0000256" key="5">
    <source>
        <dbReference type="SAM" id="Phobius"/>
    </source>
</evidence>
<keyword evidence="8" id="KW-1185">Reference proteome</keyword>
<dbReference type="Proteomes" id="UP000486602">
    <property type="component" value="Unassembled WGS sequence"/>
</dbReference>
<comment type="subcellular location">
    <subcellularLocation>
        <location evidence="1">Membrane</location>
        <topology evidence="1">Multi-pass membrane protein</topology>
    </subcellularLocation>
</comment>
<dbReference type="PANTHER" id="PTHR38480">
    <property type="entry name" value="SLR0254 PROTEIN"/>
    <property type="match status" value="1"/>
</dbReference>
<keyword evidence="2 5" id="KW-0812">Transmembrane</keyword>
<evidence type="ECO:0000313" key="8">
    <source>
        <dbReference type="Proteomes" id="UP000486602"/>
    </source>
</evidence>
<evidence type="ECO:0000313" key="7">
    <source>
        <dbReference type="EMBL" id="NEN23385.1"/>
    </source>
</evidence>
<sequence>MKKISIRTAQNILIDFQVAPLSHRILAFLIDIIIIAAATGLLAIFLLSIDAYFVYFLPIVFIFYTPVSEMTMNGQTFGKRAMRTRVVNVNGKEPTVLDFLIRWSFRLIDIYFTVGSLAVIFISTTGRGQRLGGILSNTLVVSLTSEMELSLNDILRIEDRSRYEPQYTDAYRFSEDEMLTLKSVLDRYSTYHNTAHKNLIEVAAQRCADVLGIKKVPDNKFDFLKTVLRDYIVLTRS</sequence>
<feature type="domain" description="RDD" evidence="6">
    <location>
        <begin position="18"/>
        <end position="130"/>
    </location>
</feature>
<gene>
    <name evidence="7" type="ORF">G3O08_07720</name>
</gene>
<evidence type="ECO:0000256" key="1">
    <source>
        <dbReference type="ARBA" id="ARBA00004141"/>
    </source>
</evidence>
<keyword evidence="3 5" id="KW-1133">Transmembrane helix</keyword>
<dbReference type="EMBL" id="JAAGVY010000010">
    <property type="protein sequence ID" value="NEN23385.1"/>
    <property type="molecule type" value="Genomic_DNA"/>
</dbReference>
<evidence type="ECO:0000256" key="3">
    <source>
        <dbReference type="ARBA" id="ARBA00022989"/>
    </source>
</evidence>
<comment type="caution">
    <text evidence="7">The sequence shown here is derived from an EMBL/GenBank/DDBJ whole genome shotgun (WGS) entry which is preliminary data.</text>
</comment>
<dbReference type="Pfam" id="PF06271">
    <property type="entry name" value="RDD"/>
    <property type="match status" value="1"/>
</dbReference>
<dbReference type="InterPro" id="IPR010432">
    <property type="entry name" value="RDD"/>
</dbReference>
<dbReference type="PANTHER" id="PTHR38480:SF1">
    <property type="entry name" value="SLR0254 PROTEIN"/>
    <property type="match status" value="1"/>
</dbReference>
<accession>A0A7K3WRP8</accession>
<evidence type="ECO:0000256" key="2">
    <source>
        <dbReference type="ARBA" id="ARBA00022692"/>
    </source>
</evidence>
<protein>
    <submittedName>
        <fullName evidence="7">RDD family protein</fullName>
    </submittedName>
</protein>
<reference evidence="7 8" key="1">
    <citation type="submission" date="2020-02" db="EMBL/GenBank/DDBJ databases">
        <title>Out from the shadows clarifying the taxonomy of the family Cryomorphaceae and related taxa by utilizing the GTDB taxonomic framework.</title>
        <authorList>
            <person name="Bowman J.P."/>
        </authorList>
    </citation>
    <scope>NUCLEOTIDE SEQUENCE [LARGE SCALE GENOMIC DNA]</scope>
    <source>
        <strain evidence="7 8">QSSC 1-22</strain>
    </source>
</reference>
<proteinExistence type="predicted"/>